<comment type="function">
    <text evidence="13">RNA polymerase that catalyzes the synthesis of short RNA molecules used as primers for DNA polymerase during DNA replication.</text>
</comment>
<dbReference type="CDD" id="cd04860">
    <property type="entry name" value="AE_Prim_S"/>
    <property type="match status" value="1"/>
</dbReference>
<evidence type="ECO:0000256" key="7">
    <source>
        <dbReference type="ARBA" id="ARBA00022723"/>
    </source>
</evidence>
<dbReference type="GO" id="GO:0000428">
    <property type="term" value="C:DNA-directed RNA polymerase complex"/>
    <property type="evidence" value="ECO:0007669"/>
    <property type="project" value="UniProtKB-KW"/>
</dbReference>
<evidence type="ECO:0000256" key="2">
    <source>
        <dbReference type="ARBA" id="ARBA00022478"/>
    </source>
</evidence>
<dbReference type="GO" id="GO:0003899">
    <property type="term" value="F:DNA-directed RNA polymerase activity"/>
    <property type="evidence" value="ECO:0007669"/>
    <property type="project" value="UniProtKB-UniRule"/>
</dbReference>
<keyword evidence="15" id="KW-1185">Reference proteome</keyword>
<evidence type="ECO:0000256" key="12">
    <source>
        <dbReference type="RuleBase" id="RU003514"/>
    </source>
</evidence>
<dbReference type="Proteomes" id="UP001143747">
    <property type="component" value="Unassembled WGS sequence"/>
</dbReference>
<name>A0A9Q4PXG6_9EURY</name>
<comment type="similarity">
    <text evidence="1 11 12">Belongs to the eukaryotic-type primase small subunit family.</text>
</comment>
<gene>
    <name evidence="11 14" type="primary">priS</name>
    <name evidence="14" type="ORF">L0665_00275</name>
</gene>
<keyword evidence="5 11" id="KW-0548">Nucleotidyltransferase</keyword>
<dbReference type="NCBIfam" id="TIGR00335">
    <property type="entry name" value="primase_sml"/>
    <property type="match status" value="1"/>
</dbReference>
<dbReference type="HAMAP" id="MF_00700">
    <property type="entry name" value="DNA_primase_sml_arc"/>
    <property type="match status" value="1"/>
</dbReference>
<dbReference type="PANTHER" id="PTHR10536">
    <property type="entry name" value="DNA PRIMASE SMALL SUBUNIT"/>
    <property type="match status" value="1"/>
</dbReference>
<evidence type="ECO:0000256" key="10">
    <source>
        <dbReference type="ARBA" id="ARBA00023211"/>
    </source>
</evidence>
<evidence type="ECO:0000256" key="3">
    <source>
        <dbReference type="ARBA" id="ARBA00022515"/>
    </source>
</evidence>
<keyword evidence="4 11" id="KW-0808">Transferase</keyword>
<dbReference type="Pfam" id="PF01896">
    <property type="entry name" value="DNA_primase_S"/>
    <property type="match status" value="1"/>
</dbReference>
<keyword evidence="8 11" id="KW-0460">Magnesium</keyword>
<dbReference type="SUPFAM" id="SSF56747">
    <property type="entry name" value="Prim-pol domain"/>
    <property type="match status" value="1"/>
</dbReference>
<evidence type="ECO:0000256" key="13">
    <source>
        <dbReference type="RuleBase" id="RU004224"/>
    </source>
</evidence>
<evidence type="ECO:0000256" key="8">
    <source>
        <dbReference type="ARBA" id="ARBA00022842"/>
    </source>
</evidence>
<accession>A0A9Q4PXG6</accession>
<organism evidence="14 15">
    <name type="scientific">Methanogenium marinum</name>
    <dbReference type="NCBI Taxonomy" id="348610"/>
    <lineage>
        <taxon>Archaea</taxon>
        <taxon>Methanobacteriati</taxon>
        <taxon>Methanobacteriota</taxon>
        <taxon>Stenosarchaea group</taxon>
        <taxon>Methanomicrobia</taxon>
        <taxon>Methanomicrobiales</taxon>
        <taxon>Methanomicrobiaceae</taxon>
        <taxon>Methanogenium</taxon>
    </lineage>
</organism>
<comment type="function">
    <text evidence="11">Catalytic subunit of DNA primase, an RNA polymerase that catalyzes the synthesis of short RNA molecules used as primers for DNA polymerase during DNA replication. The small subunit contains the primase catalytic core and has DNA synthesis activity on its own. Binding to the large subunit stabilizes and modulates the activity, increasing the rate of DNA synthesis while decreasing the length of the DNA fragments, and conferring RNA synthesis capability. The DNA polymerase activity may enable DNA primase to also catalyze primer extension after primer synthesis. May also play a role in DNA repair.</text>
</comment>
<evidence type="ECO:0000256" key="4">
    <source>
        <dbReference type="ARBA" id="ARBA00022679"/>
    </source>
</evidence>
<comment type="subunit">
    <text evidence="11">Heterodimer of a small subunit (PriS) and a large subunit (PriL).</text>
</comment>
<dbReference type="EMBL" id="JAKELO010000001">
    <property type="protein sequence ID" value="MDE4907063.1"/>
    <property type="molecule type" value="Genomic_DNA"/>
</dbReference>
<reference evidence="14" key="1">
    <citation type="submission" date="2022-01" db="EMBL/GenBank/DDBJ databases">
        <title>Draft genome of Methanogenium marinum DSM 15558.</title>
        <authorList>
            <person name="Chen S.-C."/>
            <person name="You Y.-T."/>
        </authorList>
    </citation>
    <scope>NUCLEOTIDE SEQUENCE</scope>
    <source>
        <strain evidence="14">DSM 15558</strain>
    </source>
</reference>
<evidence type="ECO:0000256" key="5">
    <source>
        <dbReference type="ARBA" id="ARBA00022695"/>
    </source>
</evidence>
<sequence length="383" mass="43016">MNPATREYIRQKFASYYSHAPVFVPPSLRQREWGFISFDETSKVKMRRHMAFQSREELASYVRVTVPRHMYFSTAYYELPSAPTMSDKVWAGADLIFDLDADHIVQKVSYDTMLSRVKDETLKLIDMLTDELGFSKRNMSLVFSGGRGYHVHIRDLEIREWGSSQRRELVDYVCAIGIDPGFMLSAHEGAGGGWPVRYRDSLREELQRIHDMGEKDGVKYLSSLRGVGKESARSFVEGIDTVIASVNDVSSPASLMKNNALRALIEEDYEPLKHLILSKAALTDEPVTTDIKRLIRAPGSLHGGSGFRVTELASVADLEKFDPLVDAVVDFGGTMVSVECPFSLTMPMLGQVYTIEKGVNRVPDEMAVFLCCRGIGEMYAPDL</sequence>
<proteinExistence type="inferred from homology"/>
<comment type="cofactor">
    <cofactor evidence="11">
        <name>Mg(2+)</name>
        <dbReference type="ChEBI" id="CHEBI:18420"/>
    </cofactor>
    <cofactor evidence="11">
        <name>Mn(2+)</name>
        <dbReference type="ChEBI" id="CHEBI:29035"/>
    </cofactor>
</comment>
<dbReference type="RefSeq" id="WP_274923724.1">
    <property type="nucleotide sequence ID" value="NZ_JAKELO010000001.1"/>
</dbReference>
<keyword evidence="7 11" id="KW-0479">Metal-binding</keyword>
<dbReference type="InterPro" id="IPR002755">
    <property type="entry name" value="DNA_primase_S"/>
</dbReference>
<dbReference type="GO" id="GO:0046872">
    <property type="term" value="F:metal ion binding"/>
    <property type="evidence" value="ECO:0007669"/>
    <property type="project" value="UniProtKB-KW"/>
</dbReference>
<evidence type="ECO:0000256" key="9">
    <source>
        <dbReference type="ARBA" id="ARBA00023163"/>
    </source>
</evidence>
<dbReference type="InterPro" id="IPR014052">
    <property type="entry name" value="DNA_primase_ssu_euk/arc"/>
</dbReference>
<evidence type="ECO:0000256" key="1">
    <source>
        <dbReference type="ARBA" id="ARBA00009762"/>
    </source>
</evidence>
<dbReference type="GO" id="GO:0006269">
    <property type="term" value="P:DNA replication, synthesis of primer"/>
    <property type="evidence" value="ECO:0007669"/>
    <property type="project" value="UniProtKB-UniRule"/>
</dbReference>
<dbReference type="InterPro" id="IPR023639">
    <property type="entry name" value="DNA_primase_ssu_PriS"/>
</dbReference>
<keyword evidence="10 11" id="KW-0464">Manganese</keyword>
<evidence type="ECO:0000256" key="6">
    <source>
        <dbReference type="ARBA" id="ARBA00022705"/>
    </source>
</evidence>
<feature type="active site" evidence="11">
    <location>
        <position position="100"/>
    </location>
</feature>
<protein>
    <recommendedName>
        <fullName evidence="11">DNA primase small subunit PriS</fullName>
        <ecNumber evidence="11">2.7.7.-</ecNumber>
    </recommendedName>
</protein>
<keyword evidence="6 11" id="KW-0235">DNA replication</keyword>
<evidence type="ECO:0000313" key="14">
    <source>
        <dbReference type="EMBL" id="MDE4907063.1"/>
    </source>
</evidence>
<evidence type="ECO:0000313" key="15">
    <source>
        <dbReference type="Proteomes" id="UP001143747"/>
    </source>
</evidence>
<feature type="active site" evidence="11">
    <location>
        <position position="98"/>
    </location>
</feature>
<dbReference type="Gene3D" id="3.90.920.10">
    <property type="entry name" value="DNA primase, PRIM domain"/>
    <property type="match status" value="1"/>
</dbReference>
<comment type="caution">
    <text evidence="14">The sequence shown here is derived from an EMBL/GenBank/DDBJ whole genome shotgun (WGS) entry which is preliminary data.</text>
</comment>
<evidence type="ECO:0000256" key="11">
    <source>
        <dbReference type="HAMAP-Rule" id="MF_00700"/>
    </source>
</evidence>
<dbReference type="GO" id="GO:1990077">
    <property type="term" value="C:primosome complex"/>
    <property type="evidence" value="ECO:0007669"/>
    <property type="project" value="UniProtKB-KW"/>
</dbReference>
<dbReference type="EC" id="2.7.7.-" evidence="11"/>
<dbReference type="AlphaFoldDB" id="A0A9Q4PXG6"/>
<keyword evidence="3 11" id="KW-0639">Primosome</keyword>
<feature type="active site" evidence="11">
    <location>
        <position position="284"/>
    </location>
</feature>
<keyword evidence="9 11" id="KW-0804">Transcription</keyword>
<keyword evidence="2 11" id="KW-0240">DNA-directed RNA polymerase</keyword>